<protein>
    <recommendedName>
        <fullName evidence="4">Fimbrial protein</fullName>
    </recommendedName>
</protein>
<evidence type="ECO:0000313" key="2">
    <source>
        <dbReference type="EMBL" id="VEI63868.1"/>
    </source>
</evidence>
<dbReference type="EMBL" id="LR134492">
    <property type="protein sequence ID" value="VEI63868.1"/>
    <property type="molecule type" value="Genomic_DNA"/>
</dbReference>
<evidence type="ECO:0000313" key="3">
    <source>
        <dbReference type="Proteomes" id="UP000270487"/>
    </source>
</evidence>
<dbReference type="RefSeq" id="WP_141131138.1">
    <property type="nucleotide sequence ID" value="NZ_CAMISI010000001.1"/>
</dbReference>
<keyword evidence="1" id="KW-0732">Signal</keyword>
<feature type="chain" id="PRO_5019348897" description="Fimbrial protein" evidence="1">
    <location>
        <begin position="22"/>
        <end position="173"/>
    </location>
</feature>
<feature type="signal peptide" evidence="1">
    <location>
        <begin position="1"/>
        <end position="21"/>
    </location>
</feature>
<gene>
    <name evidence="2" type="ORF">NCTC13193_00918</name>
</gene>
<evidence type="ECO:0000256" key="1">
    <source>
        <dbReference type="SAM" id="SignalP"/>
    </source>
</evidence>
<accession>A0A448S842</accession>
<evidence type="ECO:0008006" key="4">
    <source>
        <dbReference type="Google" id="ProtNLM"/>
    </source>
</evidence>
<reference evidence="2 3" key="1">
    <citation type="submission" date="2018-12" db="EMBL/GenBank/DDBJ databases">
        <authorList>
            <consortium name="Pathogen Informatics"/>
        </authorList>
    </citation>
    <scope>NUCLEOTIDE SEQUENCE [LARGE SCALE GENOMIC DNA]</scope>
    <source>
        <strain evidence="2 3">NCTC13193</strain>
    </source>
</reference>
<sequence length="173" mass="18452">MKLWQQMIAAALLLPGIATNAADSPLGGVPIAINLTNLPQITVEKPEGGWYDTLALDNSSGRDVTLYQAQVPVKVSIRNERDFSVTLVNPLILTHSTNPSLTFSTALVKFGSSTTTLQALSATPIDFSNPIPQGDTSVGNYLLSVSAHQPPGVRGDITGDYMGELMLLFEINI</sequence>
<dbReference type="Gene3D" id="2.60.40.2040">
    <property type="entry name" value="CFA/I fimbrial subunit E, pilin domain"/>
    <property type="match status" value="1"/>
</dbReference>
<dbReference type="AlphaFoldDB" id="A0A448S842"/>
<proteinExistence type="predicted"/>
<dbReference type="Proteomes" id="UP000270487">
    <property type="component" value="Chromosome"/>
</dbReference>
<name>A0A448S842_SERFO</name>
<organism evidence="2 3">
    <name type="scientific">Serratia fonticola</name>
    <dbReference type="NCBI Taxonomy" id="47917"/>
    <lineage>
        <taxon>Bacteria</taxon>
        <taxon>Pseudomonadati</taxon>
        <taxon>Pseudomonadota</taxon>
        <taxon>Gammaproteobacteria</taxon>
        <taxon>Enterobacterales</taxon>
        <taxon>Yersiniaceae</taxon>
        <taxon>Serratia</taxon>
    </lineage>
</organism>